<protein>
    <recommendedName>
        <fullName evidence="7">Zn(2)-C6 fungal-type domain-containing protein</fullName>
    </recommendedName>
</protein>
<reference evidence="9" key="1">
    <citation type="journal article" date="2017" name="Nat. Microbiol.">
        <title>Global analysis of biosynthetic gene clusters reveals vast potential of secondary metabolite production in Penicillium species.</title>
        <authorList>
            <person name="Nielsen J.C."/>
            <person name="Grijseels S."/>
            <person name="Prigent S."/>
            <person name="Ji B."/>
            <person name="Dainat J."/>
            <person name="Nielsen K.F."/>
            <person name="Frisvad J.C."/>
            <person name="Workman M."/>
            <person name="Nielsen J."/>
        </authorList>
    </citation>
    <scope>NUCLEOTIDE SEQUENCE [LARGE SCALE GENOMIC DNA]</scope>
    <source>
        <strain evidence="9">IBT 13039</strain>
    </source>
</reference>
<dbReference type="InterPro" id="IPR007219">
    <property type="entry name" value="XnlR_reg_dom"/>
</dbReference>
<dbReference type="GO" id="GO:0006351">
    <property type="term" value="P:DNA-templated transcription"/>
    <property type="evidence" value="ECO:0007669"/>
    <property type="project" value="InterPro"/>
</dbReference>
<feature type="region of interest" description="Disordered" evidence="6">
    <location>
        <begin position="1"/>
        <end position="38"/>
    </location>
</feature>
<feature type="region of interest" description="Disordered" evidence="6">
    <location>
        <begin position="642"/>
        <end position="679"/>
    </location>
</feature>
<dbReference type="SMART" id="SM00906">
    <property type="entry name" value="Fungal_trans"/>
    <property type="match status" value="1"/>
</dbReference>
<dbReference type="OMA" id="SVCAMYM"/>
<evidence type="ECO:0000256" key="3">
    <source>
        <dbReference type="ARBA" id="ARBA00023125"/>
    </source>
</evidence>
<dbReference type="Gene3D" id="4.10.240.10">
    <property type="entry name" value="Zn(2)-C6 fungal-type DNA-binding domain"/>
    <property type="match status" value="1"/>
</dbReference>
<dbReference type="GO" id="GO:0000981">
    <property type="term" value="F:DNA-binding transcription factor activity, RNA polymerase II-specific"/>
    <property type="evidence" value="ECO:0007669"/>
    <property type="project" value="InterPro"/>
</dbReference>
<evidence type="ECO:0000256" key="4">
    <source>
        <dbReference type="ARBA" id="ARBA00023163"/>
    </source>
</evidence>
<feature type="compositionally biased region" description="Polar residues" evidence="6">
    <location>
        <begin position="144"/>
        <end position="161"/>
    </location>
</feature>
<feature type="region of interest" description="Disordered" evidence="6">
    <location>
        <begin position="124"/>
        <end position="172"/>
    </location>
</feature>
<dbReference type="InterPro" id="IPR036864">
    <property type="entry name" value="Zn2-C6_fun-type_DNA-bd_sf"/>
</dbReference>
<evidence type="ECO:0000313" key="9">
    <source>
        <dbReference type="Proteomes" id="UP000191691"/>
    </source>
</evidence>
<organism evidence="8 9">
    <name type="scientific">Penicillium nalgiovense</name>
    <dbReference type="NCBI Taxonomy" id="60175"/>
    <lineage>
        <taxon>Eukaryota</taxon>
        <taxon>Fungi</taxon>
        <taxon>Dikarya</taxon>
        <taxon>Ascomycota</taxon>
        <taxon>Pezizomycotina</taxon>
        <taxon>Eurotiomycetes</taxon>
        <taxon>Eurotiomycetidae</taxon>
        <taxon>Eurotiales</taxon>
        <taxon>Aspergillaceae</taxon>
        <taxon>Penicillium</taxon>
    </lineage>
</organism>
<dbReference type="CDD" id="cd12148">
    <property type="entry name" value="fungal_TF_MHR"/>
    <property type="match status" value="1"/>
</dbReference>
<dbReference type="GO" id="GO:0008270">
    <property type="term" value="F:zinc ion binding"/>
    <property type="evidence" value="ECO:0007669"/>
    <property type="project" value="InterPro"/>
</dbReference>
<dbReference type="InterPro" id="IPR001138">
    <property type="entry name" value="Zn2Cys6_DnaBD"/>
</dbReference>
<dbReference type="PANTHER" id="PTHR46910">
    <property type="entry name" value="TRANSCRIPTION FACTOR PDR1"/>
    <property type="match status" value="1"/>
</dbReference>
<feature type="compositionally biased region" description="Polar residues" evidence="6">
    <location>
        <begin position="642"/>
        <end position="659"/>
    </location>
</feature>
<name>A0A1V6YBY4_PENNA</name>
<evidence type="ECO:0000256" key="6">
    <source>
        <dbReference type="SAM" id="MobiDB-lite"/>
    </source>
</evidence>
<keyword evidence="5" id="KW-0539">Nucleus</keyword>
<evidence type="ECO:0000259" key="7">
    <source>
        <dbReference type="PROSITE" id="PS50048"/>
    </source>
</evidence>
<dbReference type="SUPFAM" id="SSF57701">
    <property type="entry name" value="Zn2/Cys6 DNA-binding domain"/>
    <property type="match status" value="1"/>
</dbReference>
<sequence>MSCPADSESSPTEAPREEYDNHSLVPEEELVSQWKGRGENKTTETEKVACDRCRQRKRKCDRVNPCLQCTKTGSQCTYQLSLKVKEKRQRILISNSWICGVDSESRMEHISNKIDKLSEMMRQLSHERTSNSGFANSAGLRSPLHSSFQSKESQVTSSDNKTGARRPHLPSKEVEGIESTLFSLVIFATRYLQTAVENDPYSNVAAEMMSALDGLRSMVSAQNQHNETLEGSPPFSKALPPGLSFKDLPIPSMDRILTCLRIAYERSPNEVYWPFEFGSLGDFTGYVIKACSPGPVTDTELIIVHYGLYCLFTECSRVVEDEIVKLEYETQATICKDSLETILSNLSFHITTNIDSVCAMYMAAIHCLQCGKPFAAWTFISRAALMSQALGMHSSYVMATEPAEKVQRKLRLFWALYVIEKAVSLRLGRCSTIRDHDITIPRLLFDRKMCSLLYNRLPDWIDVANLYGRVYDNIYSPNALVQPFSVRESRARALAVELERIMAARVEFYKRPNQWTTHAIHAEPFSDPASLSPSLDIWVNEVVILAPFIPFLILFCNTIETSDSSDLARLQRLVDGLHSMAQPPRYSACSKQLRILKALYDVGAKYVEAKARSQAGDMDSSQFTDLDMNTYLNSNTVWFGSDSDSPSLSTAPDTWSLGGSQKPAAAPAGTTEGQDQKAMHQLSEFQSRANPLAMQPQIPEDFITGLDTPGVQLGSWFHQSHQMMRLLDDF</sequence>
<keyword evidence="2" id="KW-0805">Transcription regulation</keyword>
<accession>A0A1V6YBY4</accession>
<keyword evidence="9" id="KW-1185">Reference proteome</keyword>
<dbReference type="EMBL" id="MOOB01000025">
    <property type="protein sequence ID" value="OQE84989.1"/>
    <property type="molecule type" value="Genomic_DNA"/>
</dbReference>
<keyword evidence="4" id="KW-0804">Transcription</keyword>
<proteinExistence type="predicted"/>
<dbReference type="SMART" id="SM00066">
    <property type="entry name" value="GAL4"/>
    <property type="match status" value="1"/>
</dbReference>
<keyword evidence="3" id="KW-0238">DNA-binding</keyword>
<dbReference type="AlphaFoldDB" id="A0A1V6YBY4"/>
<dbReference type="GO" id="GO:0003677">
    <property type="term" value="F:DNA binding"/>
    <property type="evidence" value="ECO:0007669"/>
    <property type="project" value="UniProtKB-KW"/>
</dbReference>
<dbReference type="STRING" id="60175.A0A1V6YBY4"/>
<dbReference type="Pfam" id="PF04082">
    <property type="entry name" value="Fungal_trans"/>
    <property type="match status" value="1"/>
</dbReference>
<dbReference type="CDD" id="cd00067">
    <property type="entry name" value="GAL4"/>
    <property type="match status" value="1"/>
</dbReference>
<dbReference type="PROSITE" id="PS00463">
    <property type="entry name" value="ZN2_CY6_FUNGAL_1"/>
    <property type="match status" value="1"/>
</dbReference>
<evidence type="ECO:0000256" key="1">
    <source>
        <dbReference type="ARBA" id="ARBA00022723"/>
    </source>
</evidence>
<dbReference type="InterPro" id="IPR050987">
    <property type="entry name" value="AtrR-like"/>
</dbReference>
<keyword evidence="1" id="KW-0479">Metal-binding</keyword>
<feature type="domain" description="Zn(2)-C6 fungal-type" evidence="7">
    <location>
        <begin position="49"/>
        <end position="78"/>
    </location>
</feature>
<evidence type="ECO:0000313" key="8">
    <source>
        <dbReference type="EMBL" id="OQE84989.1"/>
    </source>
</evidence>
<dbReference type="PANTHER" id="PTHR46910:SF5">
    <property type="entry name" value="ZN(II)2CYS6 TRANSCRIPTION FACTOR (EUROFUNG)"/>
    <property type="match status" value="1"/>
</dbReference>
<gene>
    <name evidence="8" type="ORF">PENNAL_c0025G11032</name>
</gene>
<dbReference type="PROSITE" id="PS50048">
    <property type="entry name" value="ZN2_CY6_FUNGAL_2"/>
    <property type="match status" value="1"/>
</dbReference>
<comment type="caution">
    <text evidence="8">The sequence shown here is derived from an EMBL/GenBank/DDBJ whole genome shotgun (WGS) entry which is preliminary data.</text>
</comment>
<dbReference type="Proteomes" id="UP000191691">
    <property type="component" value="Unassembled WGS sequence"/>
</dbReference>
<dbReference type="Pfam" id="PF00172">
    <property type="entry name" value="Zn_clus"/>
    <property type="match status" value="1"/>
</dbReference>
<evidence type="ECO:0000256" key="2">
    <source>
        <dbReference type="ARBA" id="ARBA00023015"/>
    </source>
</evidence>
<evidence type="ECO:0000256" key="5">
    <source>
        <dbReference type="ARBA" id="ARBA00023242"/>
    </source>
</evidence>